<evidence type="ECO:0000313" key="6">
    <source>
        <dbReference type="Proteomes" id="UP000326202"/>
    </source>
</evidence>
<dbReference type="GO" id="GO:0003677">
    <property type="term" value="F:DNA binding"/>
    <property type="evidence" value="ECO:0007669"/>
    <property type="project" value="UniProtKB-KW"/>
</dbReference>
<dbReference type="Gene3D" id="1.10.10.10">
    <property type="entry name" value="Winged helix-like DNA-binding domain superfamily/Winged helix DNA-binding domain"/>
    <property type="match status" value="1"/>
</dbReference>
<evidence type="ECO:0000256" key="1">
    <source>
        <dbReference type="ARBA" id="ARBA00023015"/>
    </source>
</evidence>
<dbReference type="InterPro" id="IPR011711">
    <property type="entry name" value="GntR_C"/>
</dbReference>
<gene>
    <name evidence="5" type="ORF">FRZ44_34720</name>
</gene>
<keyword evidence="1" id="KW-0805">Transcription regulation</keyword>
<keyword evidence="3" id="KW-0804">Transcription</keyword>
<organism evidence="5 6">
    <name type="scientific">Hypericibacter terrae</name>
    <dbReference type="NCBI Taxonomy" id="2602015"/>
    <lineage>
        <taxon>Bacteria</taxon>
        <taxon>Pseudomonadati</taxon>
        <taxon>Pseudomonadota</taxon>
        <taxon>Alphaproteobacteria</taxon>
        <taxon>Rhodospirillales</taxon>
        <taxon>Dongiaceae</taxon>
        <taxon>Hypericibacter</taxon>
    </lineage>
</organism>
<evidence type="ECO:0000313" key="5">
    <source>
        <dbReference type="EMBL" id="QEX18168.1"/>
    </source>
</evidence>
<feature type="domain" description="HTH gntR-type" evidence="4">
    <location>
        <begin position="40"/>
        <end position="107"/>
    </location>
</feature>
<dbReference type="GO" id="GO:0003700">
    <property type="term" value="F:DNA-binding transcription factor activity"/>
    <property type="evidence" value="ECO:0007669"/>
    <property type="project" value="InterPro"/>
</dbReference>
<dbReference type="PANTHER" id="PTHR43537:SF39">
    <property type="entry name" value="HTH-TYPE TRANSCRIPTIONAL REGULATOR MCBR"/>
    <property type="match status" value="1"/>
</dbReference>
<evidence type="ECO:0000259" key="4">
    <source>
        <dbReference type="PROSITE" id="PS50949"/>
    </source>
</evidence>
<evidence type="ECO:0000256" key="3">
    <source>
        <dbReference type="ARBA" id="ARBA00023163"/>
    </source>
</evidence>
<dbReference type="SUPFAM" id="SSF48008">
    <property type="entry name" value="GntR ligand-binding domain-like"/>
    <property type="match status" value="1"/>
</dbReference>
<dbReference type="AlphaFoldDB" id="A0A5J6MKX8"/>
<dbReference type="InterPro" id="IPR008920">
    <property type="entry name" value="TF_FadR/GntR_C"/>
</dbReference>
<evidence type="ECO:0000256" key="2">
    <source>
        <dbReference type="ARBA" id="ARBA00023125"/>
    </source>
</evidence>
<dbReference type="PANTHER" id="PTHR43537">
    <property type="entry name" value="TRANSCRIPTIONAL REGULATOR, GNTR FAMILY"/>
    <property type="match status" value="1"/>
</dbReference>
<name>A0A5J6MKX8_9PROT</name>
<dbReference type="RefSeq" id="WP_191908152.1">
    <property type="nucleotide sequence ID" value="NZ_CP042906.1"/>
</dbReference>
<keyword evidence="6" id="KW-1185">Reference proteome</keyword>
<keyword evidence="2" id="KW-0238">DNA-binding</keyword>
<dbReference type="Pfam" id="PF00392">
    <property type="entry name" value="GntR"/>
    <property type="match status" value="1"/>
</dbReference>
<dbReference type="InterPro" id="IPR000524">
    <property type="entry name" value="Tscrpt_reg_HTH_GntR"/>
</dbReference>
<dbReference type="Gene3D" id="1.20.120.530">
    <property type="entry name" value="GntR ligand-binding domain-like"/>
    <property type="match status" value="1"/>
</dbReference>
<dbReference type="CDD" id="cd07377">
    <property type="entry name" value="WHTH_GntR"/>
    <property type="match status" value="1"/>
</dbReference>
<protein>
    <submittedName>
        <fullName evidence="5">GntR family transcriptional regulator</fullName>
    </submittedName>
</protein>
<dbReference type="SMART" id="SM00895">
    <property type="entry name" value="FCD"/>
    <property type="match status" value="1"/>
</dbReference>
<dbReference type="InterPro" id="IPR036390">
    <property type="entry name" value="WH_DNA-bd_sf"/>
</dbReference>
<dbReference type="Proteomes" id="UP000326202">
    <property type="component" value="Chromosome"/>
</dbReference>
<dbReference type="KEGG" id="htq:FRZ44_34720"/>
<dbReference type="EMBL" id="CP042906">
    <property type="protein sequence ID" value="QEX18168.1"/>
    <property type="molecule type" value="Genomic_DNA"/>
</dbReference>
<proteinExistence type="predicted"/>
<reference evidence="5 6" key="1">
    <citation type="submission" date="2019-08" db="EMBL/GenBank/DDBJ databases">
        <title>Hyperibacter terrae gen. nov., sp. nov. and Hyperibacter viscosus sp. nov., two new members in the family Rhodospirillaceae isolated from the rhizosphere of Hypericum perforatum.</title>
        <authorList>
            <person name="Noviana Z."/>
        </authorList>
    </citation>
    <scope>NUCLEOTIDE SEQUENCE [LARGE SCALE GENOMIC DNA]</scope>
    <source>
        <strain evidence="5 6">R5913</strain>
    </source>
</reference>
<dbReference type="SMART" id="SM00345">
    <property type="entry name" value="HTH_GNTR"/>
    <property type="match status" value="1"/>
</dbReference>
<accession>A0A5J6MKX8</accession>
<sequence length="248" mass="27284">MTKHPAKKPARASLSLDAVAAARPKRAGNGPFEVPKLQRNTLNDEVYLQLKQAIMAGRLEPGVRMTIRSLAAAFGISLMPVREALRRLVAEQVLEMLPNRSVALPVITRERFYEITQIRISLESLAAEEAAGRITDADIGALERLNDVMERPNATQSPGYLESNREFHFYLYRKSGLPILVSLIESLWLQIGPLLTIQQAAYAKSTAVPPQIHHHALLKALKKRDGKAAGRAIGTDIDDAAKIIAEAL</sequence>
<dbReference type="SUPFAM" id="SSF46785">
    <property type="entry name" value="Winged helix' DNA-binding domain"/>
    <property type="match status" value="1"/>
</dbReference>
<dbReference type="PROSITE" id="PS50949">
    <property type="entry name" value="HTH_GNTR"/>
    <property type="match status" value="1"/>
</dbReference>
<dbReference type="InterPro" id="IPR036388">
    <property type="entry name" value="WH-like_DNA-bd_sf"/>
</dbReference>
<dbReference type="Pfam" id="PF07729">
    <property type="entry name" value="FCD"/>
    <property type="match status" value="1"/>
</dbReference>